<dbReference type="Pfam" id="PF25816">
    <property type="entry name" value="RamC_N"/>
    <property type="match status" value="1"/>
</dbReference>
<dbReference type="AlphaFoldDB" id="A0A0T8U3C3"/>
<name>A0A0T8U3C3_9STRE</name>
<evidence type="ECO:0000313" key="1">
    <source>
        <dbReference type="EMBL" id="CKA74938.1"/>
    </source>
</evidence>
<dbReference type="SMART" id="SM00220">
    <property type="entry name" value="S_TKc"/>
    <property type="match status" value="1"/>
</dbReference>
<dbReference type="PROSITE" id="PS50011">
    <property type="entry name" value="PROTEIN_KINASE_DOM"/>
    <property type="match status" value="1"/>
</dbReference>
<evidence type="ECO:0000313" key="2">
    <source>
        <dbReference type="Proteomes" id="UP000041827"/>
    </source>
</evidence>
<dbReference type="RefSeq" id="WP_050261258.1">
    <property type="nucleotide sequence ID" value="NZ_CMJT01000003.1"/>
</dbReference>
<protein>
    <submittedName>
        <fullName evidence="1">Lantibiotic synthetase protein</fullName>
        <ecNumber evidence="1">2.7.11.1</ecNumber>
    </submittedName>
</protein>
<organism evidence="1 2">
    <name type="scientific">Streptococcus pseudopneumoniae</name>
    <dbReference type="NCBI Taxonomy" id="257758"/>
    <lineage>
        <taxon>Bacteria</taxon>
        <taxon>Bacillati</taxon>
        <taxon>Bacillota</taxon>
        <taxon>Bacilli</taxon>
        <taxon>Lactobacillales</taxon>
        <taxon>Streptococcaceae</taxon>
        <taxon>Streptococcus</taxon>
    </lineage>
</organism>
<proteinExistence type="predicted"/>
<dbReference type="Gene3D" id="1.10.510.10">
    <property type="entry name" value="Transferase(Phosphotransferase) domain 1"/>
    <property type="match status" value="1"/>
</dbReference>
<dbReference type="GO" id="GO:0005524">
    <property type="term" value="F:ATP binding"/>
    <property type="evidence" value="ECO:0007669"/>
    <property type="project" value="InterPro"/>
</dbReference>
<dbReference type="InterPro" id="IPR000719">
    <property type="entry name" value="Prot_kinase_dom"/>
</dbReference>
<dbReference type="SUPFAM" id="SSF56112">
    <property type="entry name" value="Protein kinase-like (PK-like)"/>
    <property type="match status" value="1"/>
</dbReference>
<gene>
    <name evidence="1" type="primary">pknD</name>
    <name evidence="1" type="ORF">ERS021757_00448</name>
</gene>
<dbReference type="EC" id="2.7.11.1" evidence="1"/>
<accession>A0A0T8U3C3</accession>
<reference evidence="2" key="1">
    <citation type="submission" date="2015-03" db="EMBL/GenBank/DDBJ databases">
        <authorList>
            <consortium name="Pathogen Informatics"/>
        </authorList>
    </citation>
    <scope>NUCLEOTIDE SEQUENCE [LARGE SCALE GENOMIC DNA]</scope>
    <source>
        <strain evidence="2">SMRU2248</strain>
    </source>
</reference>
<dbReference type="InterPro" id="IPR011009">
    <property type="entry name" value="Kinase-like_dom_sf"/>
</dbReference>
<dbReference type="Pfam" id="PF00069">
    <property type="entry name" value="Pkinase"/>
    <property type="match status" value="1"/>
</dbReference>
<dbReference type="Proteomes" id="UP000041827">
    <property type="component" value="Unassembled WGS sequence"/>
</dbReference>
<keyword evidence="1" id="KW-0808">Transferase</keyword>
<dbReference type="GO" id="GO:0004674">
    <property type="term" value="F:protein serine/threonine kinase activity"/>
    <property type="evidence" value="ECO:0007669"/>
    <property type="project" value="UniProtKB-EC"/>
</dbReference>
<dbReference type="EMBL" id="CMJT01000003">
    <property type="protein sequence ID" value="CKA74938.1"/>
    <property type="molecule type" value="Genomic_DNA"/>
</dbReference>
<sequence length="644" mass="75345">MDRMDFTYYNDNLYKLEEFGFKIHISATIKNYTQVFDIVSKLLERERTMYKCLSDFDKIYKNFSENESSAESGKFITIYPKNREHCIDLLEKLYQKIPCDFQGIYILSDRKYKNSNNIFYRFGCNIVNEAHLIDGLPSMYGPDGEVWQDYQKSYFDLPKWIEDIQEPQIFEDTYMSNNYEINSIIKSSNGGNIYLANSKKYNRKVVIKECRNFVLSYINVEKREFREREWELSKKLIKYIPKSLENINEWTNGYFIYEFIDGYTLKDFVDDYNLYSYSSSDIMKNYSNFLTLLRIFEKIIEVVEYFHKENIVLNDIHSDNILITEMLDLYFIDLENSYQSSESPTVGIYNDICLKKWNCIEGKKADCYKIANLMLFLLGRLHLREEEDLKTNKVKELLLQKGIVTNIDILINYLFSDNPDILTAKKIFSNIYAERQKETNITSSSTEFIPLSDEEFLNLLESRFDFTESIDIISDESLDIFDSFNTYGLNGLSGFLIFLHKISFSRYTINRGIEIVLSNLLDIGGRKFLKNSTTTVSPYLLDGTSGVIRMLLYIDPFKYKDIILDLSSSILVEYAQFSGYWMGMVGLADTLLAVNKYFPNNEFIVAAKELLITSSILKDVESNTENLIPRVKMDSLLDCKGGLL</sequence>
<dbReference type="InterPro" id="IPR057929">
    <property type="entry name" value="RamC_N"/>
</dbReference>